<evidence type="ECO:0000256" key="1">
    <source>
        <dbReference type="SAM" id="MobiDB-lite"/>
    </source>
</evidence>
<protein>
    <submittedName>
        <fullName evidence="2">Uncharacterized protein</fullName>
    </submittedName>
</protein>
<dbReference type="EMBL" id="LFZO01000079">
    <property type="protein sequence ID" value="KXT14574.1"/>
    <property type="molecule type" value="Genomic_DNA"/>
</dbReference>
<accession>A0A139IIU0</accession>
<reference evidence="2 3" key="1">
    <citation type="submission" date="2015-07" db="EMBL/GenBank/DDBJ databases">
        <title>Comparative genomics of the Sigatoka disease complex on banana suggests a link between parallel evolutionary changes in Pseudocercospora fijiensis and Pseudocercospora eumusae and increased virulence on the banana host.</title>
        <authorList>
            <person name="Chang T.-C."/>
            <person name="Salvucci A."/>
            <person name="Crous P.W."/>
            <person name="Stergiopoulos I."/>
        </authorList>
    </citation>
    <scope>NUCLEOTIDE SEQUENCE [LARGE SCALE GENOMIC DNA]</scope>
    <source>
        <strain evidence="2 3">CBS 116634</strain>
    </source>
</reference>
<dbReference type="AlphaFoldDB" id="A0A139IIU0"/>
<name>A0A139IIU0_9PEZI</name>
<organism evidence="2 3">
    <name type="scientific">Pseudocercospora musae</name>
    <dbReference type="NCBI Taxonomy" id="113226"/>
    <lineage>
        <taxon>Eukaryota</taxon>
        <taxon>Fungi</taxon>
        <taxon>Dikarya</taxon>
        <taxon>Ascomycota</taxon>
        <taxon>Pezizomycotina</taxon>
        <taxon>Dothideomycetes</taxon>
        <taxon>Dothideomycetidae</taxon>
        <taxon>Mycosphaerellales</taxon>
        <taxon>Mycosphaerellaceae</taxon>
        <taxon>Pseudocercospora</taxon>
    </lineage>
</organism>
<evidence type="ECO:0000313" key="3">
    <source>
        <dbReference type="Proteomes" id="UP000073492"/>
    </source>
</evidence>
<keyword evidence="3" id="KW-1185">Reference proteome</keyword>
<sequence>MRKVLDHSSTNGAIPRSTRVPGPARPPILKPPQSLTHNAHHVSLSDCNHLLPIRNAIRSKKLLTPPAKTDRRRLDGIACHISVPSRQAYVDTQQGVLPARCRATTMRSAPSYRLPSCLDVLST</sequence>
<feature type="region of interest" description="Disordered" evidence="1">
    <location>
        <begin position="1"/>
        <end position="27"/>
    </location>
</feature>
<evidence type="ECO:0000313" key="2">
    <source>
        <dbReference type="EMBL" id="KXT14574.1"/>
    </source>
</evidence>
<comment type="caution">
    <text evidence="2">The sequence shown here is derived from an EMBL/GenBank/DDBJ whole genome shotgun (WGS) entry which is preliminary data.</text>
</comment>
<dbReference type="Proteomes" id="UP000073492">
    <property type="component" value="Unassembled WGS sequence"/>
</dbReference>
<proteinExistence type="predicted"/>
<gene>
    <name evidence="2" type="ORF">AC579_9115</name>
</gene>